<protein>
    <recommendedName>
        <fullName evidence="3">GIY-YIG domain-containing protein</fullName>
    </recommendedName>
</protein>
<organism evidence="1 2">
    <name type="scientific">Engystomops pustulosus</name>
    <name type="common">Tungara frog</name>
    <name type="synonym">Physalaemus pustulosus</name>
    <dbReference type="NCBI Taxonomy" id="76066"/>
    <lineage>
        <taxon>Eukaryota</taxon>
        <taxon>Metazoa</taxon>
        <taxon>Chordata</taxon>
        <taxon>Craniata</taxon>
        <taxon>Vertebrata</taxon>
        <taxon>Euteleostomi</taxon>
        <taxon>Amphibia</taxon>
        <taxon>Batrachia</taxon>
        <taxon>Anura</taxon>
        <taxon>Neobatrachia</taxon>
        <taxon>Hyloidea</taxon>
        <taxon>Leptodactylidae</taxon>
        <taxon>Leiuperinae</taxon>
        <taxon>Engystomops</taxon>
    </lineage>
</organism>
<dbReference type="Proteomes" id="UP000824782">
    <property type="component" value="Unassembled WGS sequence"/>
</dbReference>
<comment type="caution">
    <text evidence="1">The sequence shown here is derived from an EMBL/GenBank/DDBJ whole genome shotgun (WGS) entry which is preliminary data.</text>
</comment>
<dbReference type="AlphaFoldDB" id="A0AAV6YF06"/>
<sequence>MCPCKKIYVGMTTRELKLRIREHVTGILAASFVSLVEDILKLKPIPRHFRQFHHSDPSGFKNTIWVGSCWTF</sequence>
<evidence type="ECO:0000313" key="1">
    <source>
        <dbReference type="EMBL" id="KAG8536139.1"/>
    </source>
</evidence>
<name>A0AAV6YF06_ENGPU</name>
<keyword evidence="2" id="KW-1185">Reference proteome</keyword>
<proteinExistence type="predicted"/>
<gene>
    <name evidence="1" type="ORF">GDO81_027033</name>
</gene>
<accession>A0AAV6YF06</accession>
<dbReference type="EMBL" id="WNYA01049629">
    <property type="protein sequence ID" value="KAG8536139.1"/>
    <property type="molecule type" value="Genomic_DNA"/>
</dbReference>
<evidence type="ECO:0008006" key="3">
    <source>
        <dbReference type="Google" id="ProtNLM"/>
    </source>
</evidence>
<evidence type="ECO:0000313" key="2">
    <source>
        <dbReference type="Proteomes" id="UP000824782"/>
    </source>
</evidence>
<reference evidence="1" key="1">
    <citation type="thesis" date="2020" institute="ProQuest LLC" country="789 East Eisenhower Parkway, Ann Arbor, MI, USA">
        <title>Comparative Genomics and Chromosome Evolution.</title>
        <authorList>
            <person name="Mudd A.B."/>
        </authorList>
    </citation>
    <scope>NUCLEOTIDE SEQUENCE</scope>
    <source>
        <strain evidence="1">237g6f4</strain>
        <tissue evidence="1">Blood</tissue>
    </source>
</reference>